<keyword evidence="1" id="KW-1133">Transmembrane helix</keyword>
<sequence>MNTEELIEILDKLDDKINKTKLITPKRKEKYLKNISSIKEEYKRIEIPKEKDFEKVYKSLVNKGNELTREFRVNADSKELNGKIQYYLRYLKAAKGDFVGETDYLGKYFRVYVFTSVLFLALSPQYYGFILPAIFFVPIFLGVRGIRNRSRTGFQLSLAVIPVAIMTSSTWIRYGLYALSNFEEALANTIQASGLSPTIARLLVVGPPILAVVLFALAILQGYRAYKTKDLFV</sequence>
<keyword evidence="1" id="KW-0812">Transmembrane</keyword>
<evidence type="ECO:0000313" key="2">
    <source>
        <dbReference type="EMBL" id="RKD33507.1"/>
    </source>
</evidence>
<gene>
    <name evidence="2" type="ORF">BET03_08965</name>
</gene>
<feature type="transmembrane region" description="Helical" evidence="1">
    <location>
        <begin position="199"/>
        <end position="220"/>
    </location>
</feature>
<keyword evidence="1" id="KW-0472">Membrane</keyword>
<name>A0A419T7E3_9FIRM</name>
<dbReference type="EMBL" id="MCIB01000005">
    <property type="protein sequence ID" value="RKD33507.1"/>
    <property type="molecule type" value="Genomic_DNA"/>
</dbReference>
<reference evidence="2 3" key="1">
    <citation type="submission" date="2016-08" db="EMBL/GenBank/DDBJ databases">
        <title>Novel Firmicutes and Novel Genomes.</title>
        <authorList>
            <person name="Poppleton D.I."/>
            <person name="Gribaldo S."/>
        </authorList>
    </citation>
    <scope>NUCLEOTIDE SEQUENCE [LARGE SCALE GENOMIC DNA]</scope>
    <source>
        <strain evidence="2 3">CTT3</strain>
    </source>
</reference>
<proteinExistence type="predicted"/>
<feature type="transmembrane region" description="Helical" evidence="1">
    <location>
        <begin position="158"/>
        <end position="179"/>
    </location>
</feature>
<dbReference type="AlphaFoldDB" id="A0A419T7E3"/>
<feature type="transmembrane region" description="Helical" evidence="1">
    <location>
        <begin position="126"/>
        <end position="146"/>
    </location>
</feature>
<evidence type="ECO:0000313" key="3">
    <source>
        <dbReference type="Proteomes" id="UP000284177"/>
    </source>
</evidence>
<dbReference type="RefSeq" id="WP_120167666.1">
    <property type="nucleotide sequence ID" value="NZ_MCIB01000005.1"/>
</dbReference>
<accession>A0A419T7E3</accession>
<protein>
    <recommendedName>
        <fullName evidence="4">Alpha-glucosidase</fullName>
    </recommendedName>
</protein>
<evidence type="ECO:0000256" key="1">
    <source>
        <dbReference type="SAM" id="Phobius"/>
    </source>
</evidence>
<dbReference type="OrthoDB" id="1956705at2"/>
<keyword evidence="3" id="KW-1185">Reference proteome</keyword>
<comment type="caution">
    <text evidence="2">The sequence shown here is derived from an EMBL/GenBank/DDBJ whole genome shotgun (WGS) entry which is preliminary data.</text>
</comment>
<dbReference type="Proteomes" id="UP000284177">
    <property type="component" value="Unassembled WGS sequence"/>
</dbReference>
<organism evidence="2 3">
    <name type="scientific">Thermohalobacter berrensis</name>
    <dbReference type="NCBI Taxonomy" id="99594"/>
    <lineage>
        <taxon>Bacteria</taxon>
        <taxon>Bacillati</taxon>
        <taxon>Bacillota</taxon>
        <taxon>Tissierellia</taxon>
        <taxon>Tissierellales</taxon>
        <taxon>Thermohalobacteraceae</taxon>
        <taxon>Thermohalobacter</taxon>
    </lineage>
</organism>
<evidence type="ECO:0008006" key="4">
    <source>
        <dbReference type="Google" id="ProtNLM"/>
    </source>
</evidence>